<feature type="compositionally biased region" description="Basic residues" evidence="1">
    <location>
        <begin position="21"/>
        <end position="34"/>
    </location>
</feature>
<organism evidence="2 3">
    <name type="scientific">Tanacetum coccineum</name>
    <dbReference type="NCBI Taxonomy" id="301880"/>
    <lineage>
        <taxon>Eukaryota</taxon>
        <taxon>Viridiplantae</taxon>
        <taxon>Streptophyta</taxon>
        <taxon>Embryophyta</taxon>
        <taxon>Tracheophyta</taxon>
        <taxon>Spermatophyta</taxon>
        <taxon>Magnoliopsida</taxon>
        <taxon>eudicotyledons</taxon>
        <taxon>Gunneridae</taxon>
        <taxon>Pentapetalae</taxon>
        <taxon>asterids</taxon>
        <taxon>campanulids</taxon>
        <taxon>Asterales</taxon>
        <taxon>Asteraceae</taxon>
        <taxon>Asteroideae</taxon>
        <taxon>Anthemideae</taxon>
        <taxon>Anthemidinae</taxon>
        <taxon>Tanacetum</taxon>
    </lineage>
</organism>
<protein>
    <submittedName>
        <fullName evidence="2">Uncharacterized protein</fullName>
    </submittedName>
</protein>
<feature type="compositionally biased region" description="Polar residues" evidence="1">
    <location>
        <begin position="41"/>
        <end position="60"/>
    </location>
</feature>
<feature type="compositionally biased region" description="Basic residues" evidence="1">
    <location>
        <begin position="1"/>
        <end position="13"/>
    </location>
</feature>
<name>A0ABQ4XHR0_9ASTR</name>
<reference evidence="2" key="1">
    <citation type="journal article" date="2022" name="Int. J. Mol. Sci.">
        <title>Draft Genome of Tanacetum Coccineum: Genomic Comparison of Closely Related Tanacetum-Family Plants.</title>
        <authorList>
            <person name="Yamashiro T."/>
            <person name="Shiraishi A."/>
            <person name="Nakayama K."/>
            <person name="Satake H."/>
        </authorList>
    </citation>
    <scope>NUCLEOTIDE SEQUENCE</scope>
</reference>
<comment type="caution">
    <text evidence="2">The sequence shown here is derived from an EMBL/GenBank/DDBJ whole genome shotgun (WGS) entry which is preliminary data.</text>
</comment>
<dbReference type="Proteomes" id="UP001151760">
    <property type="component" value="Unassembled WGS sequence"/>
</dbReference>
<keyword evidence="3" id="KW-1185">Reference proteome</keyword>
<accession>A0ABQ4XHR0</accession>
<dbReference type="EMBL" id="BQNB010009513">
    <property type="protein sequence ID" value="GJS64565.1"/>
    <property type="molecule type" value="Genomic_DNA"/>
</dbReference>
<evidence type="ECO:0000313" key="2">
    <source>
        <dbReference type="EMBL" id="GJS64565.1"/>
    </source>
</evidence>
<gene>
    <name evidence="2" type="ORF">Tco_0679129</name>
</gene>
<feature type="region of interest" description="Disordered" evidence="1">
    <location>
        <begin position="1"/>
        <end position="70"/>
    </location>
</feature>
<proteinExistence type="predicted"/>
<sequence length="217" mass="24165">MEKKNRRAIRCRSKTSSPGKQRPRKKPNSTHRRAPGGVTRRPNSGASTSHDASAPRNGTSNKHKKRIAKNCETGDLGDDIKLLHTKIIKSIATSIYDGLDDIKKAIALAVFGGLEKSAQGKHIDCVEIGKMKCVNMRRSDGRTFMQWRLRFLEMKASKELIAFLVPVDRNGLNASYYHVNAPHSLDPLTTLKAKVIDNGKASALNQHERRPKSLFTL</sequence>
<reference evidence="2" key="2">
    <citation type="submission" date="2022-01" db="EMBL/GenBank/DDBJ databases">
        <authorList>
            <person name="Yamashiro T."/>
            <person name="Shiraishi A."/>
            <person name="Satake H."/>
            <person name="Nakayama K."/>
        </authorList>
    </citation>
    <scope>NUCLEOTIDE SEQUENCE</scope>
</reference>
<evidence type="ECO:0000313" key="3">
    <source>
        <dbReference type="Proteomes" id="UP001151760"/>
    </source>
</evidence>
<evidence type="ECO:0000256" key="1">
    <source>
        <dbReference type="SAM" id="MobiDB-lite"/>
    </source>
</evidence>